<evidence type="ECO:0000259" key="1">
    <source>
        <dbReference type="PROSITE" id="PS50164"/>
    </source>
</evidence>
<name>A0A1G2PZ71_9BACT</name>
<dbReference type="Gene3D" id="3.40.1440.10">
    <property type="entry name" value="GIY-YIG endonuclease"/>
    <property type="match status" value="1"/>
</dbReference>
<dbReference type="InterPro" id="IPR000305">
    <property type="entry name" value="GIY-YIG_endonuc"/>
</dbReference>
<dbReference type="InterPro" id="IPR035901">
    <property type="entry name" value="GIY-YIG_endonuc_sf"/>
</dbReference>
<accession>A0A1G2PZ71</accession>
<dbReference type="AlphaFoldDB" id="A0A1G2PZ71"/>
<feature type="domain" description="GIY-YIG" evidence="1">
    <location>
        <begin position="1"/>
        <end position="78"/>
    </location>
</feature>
<sequence>MFTVYAIYNKRHNKFYIGQTENINERITLHNNKIFINSYTAKFDGTWEIIYSEEVDNRIEALMREKQLKSYRGRQFIKQHIPQ</sequence>
<dbReference type="Pfam" id="PF01541">
    <property type="entry name" value="GIY-YIG"/>
    <property type="match status" value="1"/>
</dbReference>
<dbReference type="PROSITE" id="PS50164">
    <property type="entry name" value="GIY_YIG"/>
    <property type="match status" value="1"/>
</dbReference>
<dbReference type="EMBL" id="MHSW01000003">
    <property type="protein sequence ID" value="OHA52892.1"/>
    <property type="molecule type" value="Genomic_DNA"/>
</dbReference>
<comment type="caution">
    <text evidence="2">The sequence shown here is derived from an EMBL/GenBank/DDBJ whole genome shotgun (WGS) entry which is preliminary data.</text>
</comment>
<proteinExistence type="predicted"/>
<evidence type="ECO:0000313" key="2">
    <source>
        <dbReference type="EMBL" id="OHA52892.1"/>
    </source>
</evidence>
<gene>
    <name evidence="2" type="ORF">A3A97_04305</name>
</gene>
<reference evidence="2 3" key="1">
    <citation type="journal article" date="2016" name="Nat. Commun.">
        <title>Thousands of microbial genomes shed light on interconnected biogeochemical processes in an aquifer system.</title>
        <authorList>
            <person name="Anantharaman K."/>
            <person name="Brown C.T."/>
            <person name="Hug L.A."/>
            <person name="Sharon I."/>
            <person name="Castelle C.J."/>
            <person name="Probst A.J."/>
            <person name="Thomas B.C."/>
            <person name="Singh A."/>
            <person name="Wilkins M.J."/>
            <person name="Karaoz U."/>
            <person name="Brodie E.L."/>
            <person name="Williams K.H."/>
            <person name="Hubbard S.S."/>
            <person name="Banfield J.F."/>
        </authorList>
    </citation>
    <scope>NUCLEOTIDE SEQUENCE [LARGE SCALE GENOMIC DNA]</scope>
</reference>
<evidence type="ECO:0000313" key="3">
    <source>
        <dbReference type="Proteomes" id="UP000176951"/>
    </source>
</evidence>
<dbReference type="SUPFAM" id="SSF82771">
    <property type="entry name" value="GIY-YIG endonuclease"/>
    <property type="match status" value="1"/>
</dbReference>
<organism evidence="2 3">
    <name type="scientific">Candidatus Terrybacteria bacterium RIFCSPLOWO2_01_FULL_40_23</name>
    <dbReference type="NCBI Taxonomy" id="1802366"/>
    <lineage>
        <taxon>Bacteria</taxon>
        <taxon>Candidatus Terryibacteriota</taxon>
    </lineage>
</organism>
<dbReference type="Proteomes" id="UP000176951">
    <property type="component" value="Unassembled WGS sequence"/>
</dbReference>
<protein>
    <recommendedName>
        <fullName evidence="1">GIY-YIG domain-containing protein</fullName>
    </recommendedName>
</protein>